<comment type="caution">
    <text evidence="8">The sequence shown here is derived from an EMBL/GenBank/DDBJ whole genome shotgun (WGS) entry which is preliminary data.</text>
</comment>
<keyword evidence="4" id="KW-0408">Iron</keyword>
<accession>A0A9P5L640</accession>
<feature type="region of interest" description="Disordered" evidence="7">
    <location>
        <begin position="378"/>
        <end position="401"/>
    </location>
</feature>
<evidence type="ECO:0000256" key="5">
    <source>
        <dbReference type="ARBA" id="ARBA00022722"/>
    </source>
</evidence>
<comment type="subunit">
    <text evidence="3">Monomer.</text>
</comment>
<evidence type="ECO:0000313" key="9">
    <source>
        <dbReference type="Proteomes" id="UP000722485"/>
    </source>
</evidence>
<keyword evidence="4" id="KW-0004">4Fe-4S</keyword>
<evidence type="ECO:0000256" key="3">
    <source>
        <dbReference type="ARBA" id="ARBA00011245"/>
    </source>
</evidence>
<sequence>MPDSDSEFGYDFSVEEEELLAQFASDHPTAPRQPPPPRDSKLAAIDSVPGRSEHNVVSGDVTAEPRHLPALGLEDAKPAHSVDRTPATVADMPDLPPAPSAIPHAKDVWYPDLRGALSVLEADSRHTDKPGRDTLDDRSPLQRFRSYPRKPLSVSDLNAGAWCELQYWYTLTRLPGGRRTRTAAMRQGTKVHQKLEDEVHTTVKIDLTSKEDGFGLRLWNLVQGLRTLREMGLTRELEVWGMIDNNLVNGIIDGVSYENPNPEFEEELSSQESQGKYHQASLTDYFPPTQPEQAQHPGPKIYLTDVKTRGSLAPVSKAQLRPAKIQLLLYHRFLSGMAAGRLDFLKVLRRYGLDPDEPFSDTFIAQIGSLHDEIFFDAPSSSEPDPATADSTPESSASATEPDLLKYRTLRELLPLVQEELAATFPHGEKSLGHMLRVQYVHRSDGREIDQHDFPVSSQALDLYLSKYMAWWRGERKASGVDIEEAFKCQTCEFVSDCSWRQGMDDERLRKAQQRVQAMRRD</sequence>
<proteinExistence type="inferred from homology"/>
<evidence type="ECO:0000313" key="8">
    <source>
        <dbReference type="EMBL" id="KAF7542257.1"/>
    </source>
</evidence>
<evidence type="ECO:0000256" key="6">
    <source>
        <dbReference type="ARBA" id="ARBA00022839"/>
    </source>
</evidence>
<comment type="cofactor">
    <cofactor evidence="1">
        <name>[4Fe-4S] cluster</name>
        <dbReference type="ChEBI" id="CHEBI:49883"/>
    </cofactor>
</comment>
<dbReference type="GO" id="GO:0005739">
    <property type="term" value="C:mitochondrion"/>
    <property type="evidence" value="ECO:0007669"/>
    <property type="project" value="TreeGrafter"/>
</dbReference>
<keyword evidence="4" id="KW-0479">Metal-binding</keyword>
<feature type="region of interest" description="Disordered" evidence="7">
    <location>
        <begin position="1"/>
        <end position="66"/>
    </location>
</feature>
<feature type="compositionally biased region" description="Acidic residues" evidence="7">
    <location>
        <begin position="1"/>
        <end position="19"/>
    </location>
</feature>
<dbReference type="GO" id="GO:0036297">
    <property type="term" value="P:interstrand cross-link repair"/>
    <property type="evidence" value="ECO:0007669"/>
    <property type="project" value="TreeGrafter"/>
</dbReference>
<reference evidence="8" key="1">
    <citation type="submission" date="2020-03" db="EMBL/GenBank/DDBJ databases">
        <title>Draft Genome Sequence of Cylindrodendrum hubeiense.</title>
        <authorList>
            <person name="Buettner E."/>
            <person name="Kellner H."/>
        </authorList>
    </citation>
    <scope>NUCLEOTIDE SEQUENCE</scope>
    <source>
        <strain evidence="8">IHI 201604</strain>
    </source>
</reference>
<keyword evidence="9" id="KW-1185">Reference proteome</keyword>
<dbReference type="PANTHER" id="PTHR14464">
    <property type="entry name" value="EXONUCLEASE V"/>
    <property type="match status" value="1"/>
</dbReference>
<keyword evidence="4" id="KW-0411">Iron-sulfur</keyword>
<keyword evidence="6" id="KW-0269">Exonuclease</keyword>
<keyword evidence="5" id="KW-0540">Nuclease</keyword>
<dbReference type="GO" id="GO:0045145">
    <property type="term" value="F:single-stranded DNA 5'-3' DNA exonuclease activity"/>
    <property type="evidence" value="ECO:0007669"/>
    <property type="project" value="InterPro"/>
</dbReference>
<dbReference type="OrthoDB" id="354769at2759"/>
<feature type="compositionally biased region" description="Basic and acidic residues" evidence="7">
    <location>
        <begin position="122"/>
        <end position="140"/>
    </location>
</feature>
<evidence type="ECO:0008006" key="10">
    <source>
        <dbReference type="Google" id="ProtNLM"/>
    </source>
</evidence>
<dbReference type="GO" id="GO:0005634">
    <property type="term" value="C:nucleus"/>
    <property type="evidence" value="ECO:0007669"/>
    <property type="project" value="TreeGrafter"/>
</dbReference>
<organism evidence="8 9">
    <name type="scientific">Cylindrodendrum hubeiense</name>
    <dbReference type="NCBI Taxonomy" id="595255"/>
    <lineage>
        <taxon>Eukaryota</taxon>
        <taxon>Fungi</taxon>
        <taxon>Dikarya</taxon>
        <taxon>Ascomycota</taxon>
        <taxon>Pezizomycotina</taxon>
        <taxon>Sordariomycetes</taxon>
        <taxon>Hypocreomycetidae</taxon>
        <taxon>Hypocreales</taxon>
        <taxon>Nectriaceae</taxon>
        <taxon>Cylindrodendrum</taxon>
    </lineage>
</organism>
<dbReference type="PANTHER" id="PTHR14464:SF4">
    <property type="entry name" value="EXONUCLEASE V"/>
    <property type="match status" value="1"/>
</dbReference>
<dbReference type="AlphaFoldDB" id="A0A9P5L640"/>
<feature type="compositionally biased region" description="Polar residues" evidence="7">
    <location>
        <begin position="379"/>
        <end position="399"/>
    </location>
</feature>
<dbReference type="InterPro" id="IPR019190">
    <property type="entry name" value="EXOV"/>
</dbReference>
<comment type="similarity">
    <text evidence="2">Belongs to the EXO5 family.</text>
</comment>
<dbReference type="GO" id="GO:0051539">
    <property type="term" value="F:4 iron, 4 sulfur cluster binding"/>
    <property type="evidence" value="ECO:0007669"/>
    <property type="project" value="UniProtKB-KW"/>
</dbReference>
<keyword evidence="6" id="KW-0378">Hydrolase</keyword>
<evidence type="ECO:0000256" key="1">
    <source>
        <dbReference type="ARBA" id="ARBA00001966"/>
    </source>
</evidence>
<gene>
    <name evidence="8" type="ORF">G7Z17_g11736</name>
</gene>
<dbReference type="Proteomes" id="UP000722485">
    <property type="component" value="Unassembled WGS sequence"/>
</dbReference>
<dbReference type="Pfam" id="PF09810">
    <property type="entry name" value="Exo5"/>
    <property type="match status" value="1"/>
</dbReference>
<protein>
    <recommendedName>
        <fullName evidence="10">Exonuclease V</fullName>
    </recommendedName>
</protein>
<feature type="region of interest" description="Disordered" evidence="7">
    <location>
        <begin position="121"/>
        <end position="142"/>
    </location>
</feature>
<name>A0A9P5L640_9HYPO</name>
<evidence type="ECO:0000256" key="4">
    <source>
        <dbReference type="ARBA" id="ARBA00022485"/>
    </source>
</evidence>
<evidence type="ECO:0000256" key="7">
    <source>
        <dbReference type="SAM" id="MobiDB-lite"/>
    </source>
</evidence>
<dbReference type="EMBL" id="JAANBB010000465">
    <property type="protein sequence ID" value="KAF7542257.1"/>
    <property type="molecule type" value="Genomic_DNA"/>
</dbReference>
<evidence type="ECO:0000256" key="2">
    <source>
        <dbReference type="ARBA" id="ARBA00009797"/>
    </source>
</evidence>